<dbReference type="AlphaFoldDB" id="A0A2G1VMD4"/>
<feature type="transmembrane region" description="Helical" evidence="7">
    <location>
        <begin position="347"/>
        <end position="366"/>
    </location>
</feature>
<evidence type="ECO:0000256" key="3">
    <source>
        <dbReference type="ARBA" id="ARBA00022475"/>
    </source>
</evidence>
<evidence type="ECO:0000256" key="2">
    <source>
        <dbReference type="ARBA" id="ARBA00006386"/>
    </source>
</evidence>
<evidence type="ECO:0000256" key="4">
    <source>
        <dbReference type="ARBA" id="ARBA00022692"/>
    </source>
</evidence>
<dbReference type="Pfam" id="PF03773">
    <property type="entry name" value="ArsP_1"/>
    <property type="match status" value="1"/>
</dbReference>
<feature type="transmembrane region" description="Helical" evidence="7">
    <location>
        <begin position="88"/>
        <end position="116"/>
    </location>
</feature>
<keyword evidence="9" id="KW-1185">Reference proteome</keyword>
<name>A0A2G1VMD4_9FLAO</name>
<organism evidence="8 9">
    <name type="scientific">Leeuwenhoekiella nanhaiensis</name>
    <dbReference type="NCBI Taxonomy" id="1655491"/>
    <lineage>
        <taxon>Bacteria</taxon>
        <taxon>Pseudomonadati</taxon>
        <taxon>Bacteroidota</taxon>
        <taxon>Flavobacteriia</taxon>
        <taxon>Flavobacteriales</taxon>
        <taxon>Flavobacteriaceae</taxon>
        <taxon>Leeuwenhoekiella</taxon>
    </lineage>
</organism>
<evidence type="ECO:0000313" key="8">
    <source>
        <dbReference type="EMBL" id="PHQ27936.1"/>
    </source>
</evidence>
<evidence type="ECO:0000256" key="7">
    <source>
        <dbReference type="SAM" id="Phobius"/>
    </source>
</evidence>
<feature type="transmembrane region" description="Helical" evidence="7">
    <location>
        <begin position="122"/>
        <end position="140"/>
    </location>
</feature>
<evidence type="ECO:0000256" key="6">
    <source>
        <dbReference type="ARBA" id="ARBA00023136"/>
    </source>
</evidence>
<feature type="transmembrane region" description="Helical" evidence="7">
    <location>
        <begin position="387"/>
        <end position="410"/>
    </location>
</feature>
<dbReference type="PANTHER" id="PTHR42775:SF1">
    <property type="entry name" value="PERMEASE RV2963-RELATED"/>
    <property type="match status" value="1"/>
</dbReference>
<protein>
    <submittedName>
        <fullName evidence="8">Permease</fullName>
    </submittedName>
</protein>
<feature type="transmembrane region" description="Helical" evidence="7">
    <location>
        <begin position="270"/>
        <end position="287"/>
    </location>
</feature>
<dbReference type="EMBL" id="NQXA01000024">
    <property type="protein sequence ID" value="PHQ27936.1"/>
    <property type="molecule type" value="Genomic_DNA"/>
</dbReference>
<reference evidence="8 9" key="1">
    <citation type="submission" date="2017-08" db="EMBL/GenBank/DDBJ databases">
        <title>The whole genome shortgun sequences of strain Leeuwenhoekiella nanhaiensis G18 from the South China Sea.</title>
        <authorList>
            <person name="Liu Q."/>
        </authorList>
    </citation>
    <scope>NUCLEOTIDE SEQUENCE [LARGE SCALE GENOMIC DNA]</scope>
    <source>
        <strain evidence="8 9">G18</strain>
    </source>
</reference>
<feature type="transmembrane region" description="Helical" evidence="7">
    <location>
        <begin position="299"/>
        <end position="321"/>
    </location>
</feature>
<accession>A0A2G1VMD4</accession>
<proteinExistence type="inferred from homology"/>
<dbReference type="Proteomes" id="UP000229433">
    <property type="component" value="Unassembled WGS sequence"/>
</dbReference>
<keyword evidence="4 7" id="KW-0812">Transmembrane</keyword>
<dbReference type="RefSeq" id="WP_099647610.1">
    <property type="nucleotide sequence ID" value="NZ_KZ319304.1"/>
</dbReference>
<comment type="similarity">
    <text evidence="2">Belongs to the UPF0718 family.</text>
</comment>
<gene>
    <name evidence="8" type="ORF">CJ305_17560</name>
</gene>
<dbReference type="InterPro" id="IPR053166">
    <property type="entry name" value="UPF0718_permease"/>
</dbReference>
<feature type="transmembrane region" description="Helical" evidence="7">
    <location>
        <begin position="239"/>
        <end position="264"/>
    </location>
</feature>
<dbReference type="OrthoDB" id="9811980at2"/>
<keyword evidence="3" id="KW-1003">Cell membrane</keyword>
<sequence>MNDFLKSWAEAAFTSVGFFWTALWAFVVGYIISSMIQVFVTRQKMQEAMGKNEGKSILLGTFFGFISSSCSFSALAGTKSIFKKGASFVSSIAFLLASTNLVIELGILISIFLGWQFVVGEYLGGILLILVSWLLIRIINPKKLIEKARKNLKDDGNENDESKGQDDDWKSEIKKEANWAKVARKYKMEWSMVWKDVTVGFTIAGITAAFVPDAFFETLFINSGKGTNDFTFLEILEHIIVGPIAAFLTFIGSMGNIPLAALLFGKGVSFAGVMAFIFSDLVVFPVLRINAKYYGWKMSLFILFLLFTALISASLILHYGFNFLDLIPDPSQVNIQDKDHFKINYTFFLNIAFLAISGYLIYLGFFKRKDVEHSMSEMAPKSQLLETILKYAAFICYVWLAGGLIIKFIIQ</sequence>
<feature type="transmembrane region" description="Helical" evidence="7">
    <location>
        <begin position="12"/>
        <end position="36"/>
    </location>
</feature>
<dbReference type="GO" id="GO:0005886">
    <property type="term" value="C:plasma membrane"/>
    <property type="evidence" value="ECO:0007669"/>
    <property type="project" value="UniProtKB-SubCell"/>
</dbReference>
<comment type="caution">
    <text evidence="8">The sequence shown here is derived from an EMBL/GenBank/DDBJ whole genome shotgun (WGS) entry which is preliminary data.</text>
</comment>
<keyword evidence="6 7" id="KW-0472">Membrane</keyword>
<dbReference type="InterPro" id="IPR005524">
    <property type="entry name" value="DUF318"/>
</dbReference>
<dbReference type="PANTHER" id="PTHR42775">
    <property type="entry name" value="PERMEASE RV2963-RELATED"/>
    <property type="match status" value="1"/>
</dbReference>
<comment type="subcellular location">
    <subcellularLocation>
        <location evidence="1">Cell membrane</location>
        <topology evidence="1">Multi-pass membrane protein</topology>
    </subcellularLocation>
</comment>
<keyword evidence="5 7" id="KW-1133">Transmembrane helix</keyword>
<evidence type="ECO:0000313" key="9">
    <source>
        <dbReference type="Proteomes" id="UP000229433"/>
    </source>
</evidence>
<evidence type="ECO:0000256" key="1">
    <source>
        <dbReference type="ARBA" id="ARBA00004651"/>
    </source>
</evidence>
<feature type="transmembrane region" description="Helical" evidence="7">
    <location>
        <begin position="56"/>
        <end position="76"/>
    </location>
</feature>
<evidence type="ECO:0000256" key="5">
    <source>
        <dbReference type="ARBA" id="ARBA00022989"/>
    </source>
</evidence>